<organism evidence="2">
    <name type="scientific">uncultured Blastococcus sp</name>
    <dbReference type="NCBI Taxonomy" id="217144"/>
    <lineage>
        <taxon>Bacteria</taxon>
        <taxon>Bacillati</taxon>
        <taxon>Actinomycetota</taxon>
        <taxon>Actinomycetes</taxon>
        <taxon>Geodermatophilales</taxon>
        <taxon>Geodermatophilaceae</taxon>
        <taxon>Blastococcus</taxon>
        <taxon>environmental samples</taxon>
    </lineage>
</organism>
<sequence length="103" mass="11001">GRRHESWARRAFPRRARRGVGRLRSGATRRSCPCLRGGRRRRGGPALLGTRSTRRPRHLAGAAGRVAAARRCVAGPRGLHGDRRARTGARGGLAAGGPARAPL</sequence>
<feature type="non-terminal residue" evidence="2">
    <location>
        <position position="1"/>
    </location>
</feature>
<evidence type="ECO:0000313" key="2">
    <source>
        <dbReference type="EMBL" id="CAA9237618.1"/>
    </source>
</evidence>
<name>A0A6J4HZW4_9ACTN</name>
<feature type="region of interest" description="Disordered" evidence="1">
    <location>
        <begin position="18"/>
        <end position="51"/>
    </location>
</feature>
<accession>A0A6J4HZW4</accession>
<feature type="region of interest" description="Disordered" evidence="1">
    <location>
        <begin position="75"/>
        <end position="103"/>
    </location>
</feature>
<evidence type="ECO:0000256" key="1">
    <source>
        <dbReference type="SAM" id="MobiDB-lite"/>
    </source>
</evidence>
<protein>
    <submittedName>
        <fullName evidence="2">Uncharacterized protein</fullName>
    </submittedName>
</protein>
<dbReference type="EMBL" id="CADCTI010000123">
    <property type="protein sequence ID" value="CAA9237618.1"/>
    <property type="molecule type" value="Genomic_DNA"/>
</dbReference>
<proteinExistence type="predicted"/>
<gene>
    <name evidence="2" type="ORF">AVDCRST_MAG57-1441</name>
</gene>
<reference evidence="2" key="1">
    <citation type="submission" date="2020-02" db="EMBL/GenBank/DDBJ databases">
        <authorList>
            <person name="Meier V. D."/>
        </authorList>
    </citation>
    <scope>NUCLEOTIDE SEQUENCE</scope>
    <source>
        <strain evidence="2">AVDCRST_MAG57</strain>
    </source>
</reference>
<dbReference type="AlphaFoldDB" id="A0A6J4HZW4"/>
<feature type="non-terminal residue" evidence="2">
    <location>
        <position position="103"/>
    </location>
</feature>